<dbReference type="OrthoDB" id="1751344at2759"/>
<proteinExistence type="predicted"/>
<comment type="caution">
    <text evidence="1">The sequence shown here is derived from an EMBL/GenBank/DDBJ whole genome shotgun (WGS) entry which is preliminary data.</text>
</comment>
<reference evidence="1" key="2">
    <citation type="journal article" date="2023" name="Plants (Basel)">
        <title>Annotation of the Turnera subulata (Passifloraceae) Draft Genome Reveals the S-Locus Evolved after the Divergence of Turneroideae from Passifloroideae in a Stepwise Manner.</title>
        <authorList>
            <person name="Henning P.M."/>
            <person name="Roalson E.H."/>
            <person name="Mir W."/>
            <person name="McCubbin A.G."/>
            <person name="Shore J.S."/>
        </authorList>
    </citation>
    <scope>NUCLEOTIDE SEQUENCE</scope>
    <source>
        <strain evidence="1">F60SS</strain>
    </source>
</reference>
<evidence type="ECO:0000313" key="1">
    <source>
        <dbReference type="EMBL" id="KAJ4825722.1"/>
    </source>
</evidence>
<evidence type="ECO:0000313" key="2">
    <source>
        <dbReference type="Proteomes" id="UP001141552"/>
    </source>
</evidence>
<organism evidence="1 2">
    <name type="scientific">Turnera subulata</name>
    <dbReference type="NCBI Taxonomy" id="218843"/>
    <lineage>
        <taxon>Eukaryota</taxon>
        <taxon>Viridiplantae</taxon>
        <taxon>Streptophyta</taxon>
        <taxon>Embryophyta</taxon>
        <taxon>Tracheophyta</taxon>
        <taxon>Spermatophyta</taxon>
        <taxon>Magnoliopsida</taxon>
        <taxon>eudicotyledons</taxon>
        <taxon>Gunneridae</taxon>
        <taxon>Pentapetalae</taxon>
        <taxon>rosids</taxon>
        <taxon>fabids</taxon>
        <taxon>Malpighiales</taxon>
        <taxon>Passifloraceae</taxon>
        <taxon>Turnera</taxon>
    </lineage>
</organism>
<protein>
    <recommendedName>
        <fullName evidence="3">DUF4283 domain-containing protein</fullName>
    </recommendedName>
</protein>
<name>A0A9Q0J2L8_9ROSI</name>
<keyword evidence="2" id="KW-1185">Reference proteome</keyword>
<dbReference type="Proteomes" id="UP001141552">
    <property type="component" value="Unassembled WGS sequence"/>
</dbReference>
<dbReference type="PANTHER" id="PTHR31286">
    <property type="entry name" value="GLYCINE-RICH CELL WALL STRUCTURAL PROTEIN 1.8-LIKE"/>
    <property type="match status" value="1"/>
</dbReference>
<dbReference type="PANTHER" id="PTHR31286:SF180">
    <property type="entry name" value="OS10G0362600 PROTEIN"/>
    <property type="match status" value="1"/>
</dbReference>
<gene>
    <name evidence="1" type="ORF">Tsubulata_001225</name>
</gene>
<dbReference type="EMBL" id="JAKUCV010006825">
    <property type="protein sequence ID" value="KAJ4825722.1"/>
    <property type="molecule type" value="Genomic_DNA"/>
</dbReference>
<sequence length="405" mass="42840">MASSSDPVSSLGLGDPAKNFSAPHVPILATTDSGTAPAVSASATAPNTSWAKVASRNPIKPQPLKFVEPIFTDDNSTISIPFELIAIGREKYSLCLIGQFLGSMPKMGLIHAVFNKLWGREVLWPWSSTLQKVDSSSAIFPVWVQMQNVPLELLTHDGLSYLASAIGKPLHADQDSSQLFRSDCAKVSIEVDFSKPLKNETVVDKHGEKVTIPLSYSWKPQHCSNCKGWGHHELTCKSKKIVTKWVPKATLSAAAAAPVGMCCTNTSPYIASKIESSTAPTNMPAIPAESTTITATAIPSLCHSNLVSIPLNPTSSSTPSIPSSKEIWWCRCWVLTVAGCCVPGCGLSRFGDRDLMPAVVVDSGGEAASRWGNVAGAVPCLLATATGPVASGGRCDGAGERRGQL</sequence>
<reference evidence="1" key="1">
    <citation type="submission" date="2022-02" db="EMBL/GenBank/DDBJ databases">
        <authorList>
            <person name="Henning P.M."/>
            <person name="McCubbin A.G."/>
            <person name="Shore J.S."/>
        </authorList>
    </citation>
    <scope>NUCLEOTIDE SEQUENCE</scope>
    <source>
        <strain evidence="1">F60SS</strain>
        <tissue evidence="1">Leaves</tissue>
    </source>
</reference>
<dbReference type="AlphaFoldDB" id="A0A9Q0J2L8"/>
<dbReference type="InterPro" id="IPR040256">
    <property type="entry name" value="At4g02000-like"/>
</dbReference>
<evidence type="ECO:0008006" key="3">
    <source>
        <dbReference type="Google" id="ProtNLM"/>
    </source>
</evidence>
<accession>A0A9Q0J2L8</accession>